<feature type="compositionally biased region" description="Basic and acidic residues" evidence="1">
    <location>
        <begin position="141"/>
        <end position="156"/>
    </location>
</feature>
<evidence type="ECO:0000313" key="3">
    <source>
        <dbReference type="Proteomes" id="UP001057580"/>
    </source>
</evidence>
<feature type="region of interest" description="Disordered" evidence="1">
    <location>
        <begin position="132"/>
        <end position="168"/>
    </location>
</feature>
<evidence type="ECO:0000313" key="2">
    <source>
        <dbReference type="EMBL" id="UWM54905.1"/>
    </source>
</evidence>
<proteinExistence type="predicted"/>
<gene>
    <name evidence="2" type="ORF">N0B31_01190</name>
</gene>
<reference evidence="2" key="1">
    <citation type="submission" date="2022-09" db="EMBL/GenBank/DDBJ databases">
        <title>Diverse halophilic archaea isolated from saline environments.</title>
        <authorList>
            <person name="Cui H.-L."/>
        </authorList>
    </citation>
    <scope>NUCLEOTIDE SEQUENCE</scope>
    <source>
        <strain evidence="2">ZS-35-S2</strain>
    </source>
</reference>
<dbReference type="GeneID" id="74940994"/>
<dbReference type="Proteomes" id="UP001057580">
    <property type="component" value="Chromosome"/>
</dbReference>
<accession>A0A9E7R344</accession>
<name>A0A9E7R344_9EURY</name>
<dbReference type="AlphaFoldDB" id="A0A9E7R344"/>
<sequence length="168" mass="18285">MGENDDRVSAARDEGFGVFLVGMRIDRLRAVRGGLPVAAAAPRMVREQAPAGLLGSRYLRDGWQGPTIVQYWASFEALERYVAAPGTEHRRRWQRFDARAAESDAIGIWHETSLVESYETVYRHVPPHGLGAAGSELVPADAERETAAGRLGRDPDGAPFTPDGEVSG</sequence>
<dbReference type="InterPro" id="IPR025444">
    <property type="entry name" value="Monooxy_af470"/>
</dbReference>
<dbReference type="RefSeq" id="WP_260593927.1">
    <property type="nucleotide sequence ID" value="NZ_CP104003.1"/>
</dbReference>
<evidence type="ECO:0000256" key="1">
    <source>
        <dbReference type="SAM" id="MobiDB-lite"/>
    </source>
</evidence>
<organism evidence="2 3">
    <name type="scientific">Salinirubellus salinus</name>
    <dbReference type="NCBI Taxonomy" id="1364945"/>
    <lineage>
        <taxon>Archaea</taxon>
        <taxon>Methanobacteriati</taxon>
        <taxon>Methanobacteriota</taxon>
        <taxon>Stenosarchaea group</taxon>
        <taxon>Halobacteria</taxon>
        <taxon>Halobacteriales</taxon>
        <taxon>Natronomonadaceae</taxon>
        <taxon>Salinirubellus</taxon>
    </lineage>
</organism>
<keyword evidence="3" id="KW-1185">Reference proteome</keyword>
<dbReference type="EMBL" id="CP104003">
    <property type="protein sequence ID" value="UWM54905.1"/>
    <property type="molecule type" value="Genomic_DNA"/>
</dbReference>
<dbReference type="Pfam" id="PF13826">
    <property type="entry name" value="Monooxy_af470-like"/>
    <property type="match status" value="1"/>
</dbReference>
<protein>
    <submittedName>
        <fullName evidence="2">DUF4188 domain-containing protein</fullName>
    </submittedName>
</protein>
<dbReference type="KEGG" id="ssai:N0B31_01190"/>